<keyword evidence="1" id="KW-0812">Transmembrane</keyword>
<evidence type="ECO:0000313" key="3">
    <source>
        <dbReference type="Proteomes" id="UP000018141"/>
    </source>
</evidence>
<dbReference type="EMBL" id="CBHH010000014">
    <property type="protein sequence ID" value="CDD55587.1"/>
    <property type="molecule type" value="Genomic_DNA"/>
</dbReference>
<name>R7AZV0_9FIRM</name>
<organism evidence="2 3">
    <name type="scientific">Bacteroides pectinophilus CAG:437</name>
    <dbReference type="NCBI Taxonomy" id="1263051"/>
    <lineage>
        <taxon>Bacteria</taxon>
        <taxon>Bacillati</taxon>
        <taxon>Bacillota</taxon>
        <taxon>Clostridia</taxon>
        <taxon>Eubacteriales</taxon>
    </lineage>
</organism>
<feature type="transmembrane region" description="Helical" evidence="1">
    <location>
        <begin position="12"/>
        <end position="34"/>
    </location>
</feature>
<feature type="transmembrane region" description="Helical" evidence="1">
    <location>
        <begin position="76"/>
        <end position="98"/>
    </location>
</feature>
<proteinExistence type="predicted"/>
<accession>R7AZV0</accession>
<feature type="transmembrane region" description="Helical" evidence="1">
    <location>
        <begin position="46"/>
        <end position="64"/>
    </location>
</feature>
<keyword evidence="1" id="KW-1133">Transmembrane helix</keyword>
<evidence type="ECO:0000313" key="2">
    <source>
        <dbReference type="EMBL" id="CDD55587.1"/>
    </source>
</evidence>
<sequence>MYTLEDSKKIMMPAAIYAGVTLFCAVFSIIYNIFAHGVHSPYMTWLFVWPLVLGVAVEIAAGIIRQKTDAGRVADIAECIYNSGVAALTVSSMLRGIMDIAGTGSVYQVWMLYAGTVMAAAGAVIFAVAVLAGKSNGSRKYN</sequence>
<reference evidence="2" key="1">
    <citation type="submission" date="2012-11" db="EMBL/GenBank/DDBJ databases">
        <title>Dependencies among metagenomic species, viruses, plasmids and units of genetic variation.</title>
        <authorList>
            <person name="Nielsen H.B."/>
            <person name="Almeida M."/>
            <person name="Juncker A.S."/>
            <person name="Rasmussen S."/>
            <person name="Li J."/>
            <person name="Sunagawa S."/>
            <person name="Plichta D."/>
            <person name="Gautier L."/>
            <person name="Le Chatelier E."/>
            <person name="Peletier E."/>
            <person name="Bonde I."/>
            <person name="Nielsen T."/>
            <person name="Manichanh C."/>
            <person name="Arumugam M."/>
            <person name="Batto J."/>
            <person name="Santos M.B.Q.D."/>
            <person name="Blom N."/>
            <person name="Borruel N."/>
            <person name="Burgdorf K.S."/>
            <person name="Boumezbeur F."/>
            <person name="Casellas F."/>
            <person name="Dore J."/>
            <person name="Guarner F."/>
            <person name="Hansen T."/>
            <person name="Hildebrand F."/>
            <person name="Kaas R.S."/>
            <person name="Kennedy S."/>
            <person name="Kristiansen K."/>
            <person name="Kultima J.R."/>
            <person name="Leonard P."/>
            <person name="Levenez F."/>
            <person name="Lund O."/>
            <person name="Moumen B."/>
            <person name="Le Paslier D."/>
            <person name="Pons N."/>
            <person name="Pedersen O."/>
            <person name="Prifti E."/>
            <person name="Qin J."/>
            <person name="Raes J."/>
            <person name="Tap J."/>
            <person name="Tims S."/>
            <person name="Ussery D.W."/>
            <person name="Yamada T."/>
            <person name="MetaHit consortium"/>
            <person name="Renault P."/>
            <person name="Sicheritz-Ponten T."/>
            <person name="Bork P."/>
            <person name="Wang J."/>
            <person name="Brunak S."/>
            <person name="Ehrlich S.D."/>
        </authorList>
    </citation>
    <scope>NUCLEOTIDE SEQUENCE [LARGE SCALE GENOMIC DNA]</scope>
</reference>
<protein>
    <submittedName>
        <fullName evidence="2">Uncharacterized protein</fullName>
    </submittedName>
</protein>
<dbReference type="Proteomes" id="UP000018141">
    <property type="component" value="Unassembled WGS sequence"/>
</dbReference>
<evidence type="ECO:0000256" key="1">
    <source>
        <dbReference type="SAM" id="Phobius"/>
    </source>
</evidence>
<keyword evidence="1" id="KW-0472">Membrane</keyword>
<comment type="caution">
    <text evidence="2">The sequence shown here is derived from an EMBL/GenBank/DDBJ whole genome shotgun (WGS) entry which is preliminary data.</text>
</comment>
<feature type="transmembrane region" description="Helical" evidence="1">
    <location>
        <begin position="110"/>
        <end position="132"/>
    </location>
</feature>
<dbReference type="AlphaFoldDB" id="R7AZV0"/>
<gene>
    <name evidence="2" type="ORF">BN656_00364</name>
</gene>